<dbReference type="eggNOG" id="ENOG5032S3P">
    <property type="taxonomic scope" value="Bacteria"/>
</dbReference>
<evidence type="ECO:0000259" key="1">
    <source>
        <dbReference type="Pfam" id="PF20893"/>
    </source>
</evidence>
<reference evidence="2" key="2">
    <citation type="journal article" date="2015" name="Genome Biol. Evol.">
        <title>Complete Genome Sequence and Transcriptomic Analysis of the Novel Pathogen Elizabethkingia anophelis in Response to Oxidative Stress.</title>
        <authorList>
            <person name="Li Y."/>
            <person name="Liu Y."/>
            <person name="Chew S.C."/>
            <person name="Tay M."/>
            <person name="Salido M.M."/>
            <person name="Teo J."/>
            <person name="Lauro F.M."/>
            <person name="Givskov M."/>
            <person name="Yang L."/>
        </authorList>
    </citation>
    <scope>NUCLEOTIDE SEQUENCE</scope>
    <source>
        <strain evidence="2">NUHP1</strain>
    </source>
</reference>
<proteinExistence type="predicted"/>
<dbReference type="HOGENOM" id="CLU_873453_0_0_10"/>
<reference evidence="2" key="1">
    <citation type="journal article" date="2013" name="Lancet">
        <title>First case of E anophelis outbreak in an intensive-care unit.</title>
        <authorList>
            <person name="Teo J."/>
            <person name="Tan S.Y."/>
            <person name="Tay M."/>
            <person name="Ding Y."/>
            <person name="Kjelleberg S."/>
            <person name="Givskov M."/>
            <person name="Lin R.T."/>
            <person name="Yang L."/>
        </authorList>
    </citation>
    <scope>NUCLEOTIDE SEQUENCE [LARGE SCALE GENOMIC DNA]</scope>
    <source>
        <strain evidence="2">NUHP1</strain>
    </source>
</reference>
<accession>A0A077EEY8</accession>
<sequence>MKKTITIAVLAALPLFMTSCKKDATGSKNSTVEVKEDDANAVIDFNNKFLKQYKSRTSNIESIIKYANDAVKKSSGGDVLIMSLVSPSFESPMDKIDAVPAGFGKVKADIEKDFKIFSDTSAAIKAKYEELKSYMSAEDYKDDKGAKAKKLQTEIEASAKDFVDAAERILVKIKPAADAAEEITLKDHPLKKYILSSKAMLSSIDNSYETFNKQFTEGKYNEVESQKAYDEVNKLWEANKALKFETSDSQSKYKGTSYDNLNKNVGNYMDNLRKLMRDAKGAGKISESDMRTLDNYYDSIISSYNTFVN</sequence>
<evidence type="ECO:0000313" key="2">
    <source>
        <dbReference type="EMBL" id="AIL46042.1"/>
    </source>
</evidence>
<organism evidence="2 3">
    <name type="scientific">Elizabethkingia anophelis NUHP1</name>
    <dbReference type="NCBI Taxonomy" id="1338011"/>
    <lineage>
        <taxon>Bacteria</taxon>
        <taxon>Pseudomonadati</taxon>
        <taxon>Bacteroidota</taxon>
        <taxon>Flavobacteriia</taxon>
        <taxon>Flavobacteriales</taxon>
        <taxon>Weeksellaceae</taxon>
        <taxon>Elizabethkingia</taxon>
    </lineage>
</organism>
<dbReference type="STRING" id="1338011.BD94_2267"/>
<dbReference type="RefSeq" id="WP_021348704.1">
    <property type="nucleotide sequence ID" value="NZ_CP007547.1"/>
</dbReference>
<dbReference type="KEGG" id="eao:BD94_2267"/>
<dbReference type="Pfam" id="PF20893">
    <property type="entry name" value="DUF6845"/>
    <property type="match status" value="1"/>
</dbReference>
<dbReference type="AlphaFoldDB" id="A0A077EEY8"/>
<dbReference type="InterPro" id="IPR049273">
    <property type="entry name" value="DUF3829-like_N"/>
</dbReference>
<dbReference type="Proteomes" id="UP000028933">
    <property type="component" value="Chromosome"/>
</dbReference>
<feature type="domain" description="DUF3829" evidence="1">
    <location>
        <begin position="37"/>
        <end position="187"/>
    </location>
</feature>
<dbReference type="Gene3D" id="1.20.120.930">
    <property type="entry name" value="Uncharacterised protein PF12889, N-terminal DUF3829"/>
    <property type="match status" value="1"/>
</dbReference>
<dbReference type="PROSITE" id="PS51257">
    <property type="entry name" value="PROKAR_LIPOPROTEIN"/>
    <property type="match status" value="1"/>
</dbReference>
<dbReference type="EMBL" id="CP007547">
    <property type="protein sequence ID" value="AIL46042.1"/>
    <property type="molecule type" value="Genomic_DNA"/>
</dbReference>
<gene>
    <name evidence="2" type="ORF">BD94_2267</name>
</gene>
<protein>
    <recommendedName>
        <fullName evidence="1">DUF3829 domain-containing protein</fullName>
    </recommendedName>
</protein>
<evidence type="ECO:0000313" key="3">
    <source>
        <dbReference type="Proteomes" id="UP000028933"/>
    </source>
</evidence>
<name>A0A077EEY8_9FLAO</name>